<gene>
    <name evidence="2" type="ORF">A3860_26365</name>
</gene>
<proteinExistence type="predicted"/>
<feature type="transmembrane region" description="Helical" evidence="1">
    <location>
        <begin position="7"/>
        <end position="29"/>
    </location>
</feature>
<evidence type="ECO:0000256" key="1">
    <source>
        <dbReference type="SAM" id="Phobius"/>
    </source>
</evidence>
<organism evidence="2 3">
    <name type="scientific">Niastella vici</name>
    <dbReference type="NCBI Taxonomy" id="1703345"/>
    <lineage>
        <taxon>Bacteria</taxon>
        <taxon>Pseudomonadati</taxon>
        <taxon>Bacteroidota</taxon>
        <taxon>Chitinophagia</taxon>
        <taxon>Chitinophagales</taxon>
        <taxon>Chitinophagaceae</taxon>
        <taxon>Niastella</taxon>
    </lineage>
</organism>
<evidence type="ECO:0000313" key="2">
    <source>
        <dbReference type="EMBL" id="OQP62839.1"/>
    </source>
</evidence>
<name>A0A1V9FWU4_9BACT</name>
<dbReference type="AlphaFoldDB" id="A0A1V9FWU4"/>
<accession>A0A1V9FWU4</accession>
<evidence type="ECO:0008006" key="4">
    <source>
        <dbReference type="Google" id="ProtNLM"/>
    </source>
</evidence>
<keyword evidence="1" id="KW-1133">Transmembrane helix</keyword>
<keyword evidence="1" id="KW-0812">Transmembrane</keyword>
<dbReference type="PROSITE" id="PS51257">
    <property type="entry name" value="PROKAR_LIPOPROTEIN"/>
    <property type="match status" value="1"/>
</dbReference>
<feature type="transmembrane region" description="Helical" evidence="1">
    <location>
        <begin position="49"/>
        <end position="73"/>
    </location>
</feature>
<evidence type="ECO:0000313" key="3">
    <source>
        <dbReference type="Proteomes" id="UP000192796"/>
    </source>
</evidence>
<keyword evidence="1" id="KW-0472">Membrane</keyword>
<keyword evidence="3" id="KW-1185">Reference proteome</keyword>
<feature type="transmembrane region" description="Helical" evidence="1">
    <location>
        <begin position="112"/>
        <end position="135"/>
    </location>
</feature>
<sequence>MNKILNILINTVVPVTIGTTVFVGCFWLIDKHTLETDVKDCEVYNLSNTFYLVSIFVIVAITTFYQLTIAELLNRHVNNKGFSSYIIKILAFALFISVASLLILLVNGKPEAMVAVNLFLMGCMLGVINTLSYFVCRKLIPKIFSDKQ</sequence>
<dbReference type="Proteomes" id="UP000192796">
    <property type="component" value="Unassembled WGS sequence"/>
</dbReference>
<protein>
    <recommendedName>
        <fullName evidence="4">DUF2975 domain-containing protein</fullName>
    </recommendedName>
</protein>
<dbReference type="STRING" id="1703345.A3860_26365"/>
<comment type="caution">
    <text evidence="2">The sequence shown here is derived from an EMBL/GenBank/DDBJ whole genome shotgun (WGS) entry which is preliminary data.</text>
</comment>
<feature type="transmembrane region" description="Helical" evidence="1">
    <location>
        <begin position="85"/>
        <end position="106"/>
    </location>
</feature>
<dbReference type="EMBL" id="LVYD01000048">
    <property type="protein sequence ID" value="OQP62839.1"/>
    <property type="molecule type" value="Genomic_DNA"/>
</dbReference>
<reference evidence="2 3" key="1">
    <citation type="submission" date="2016-03" db="EMBL/GenBank/DDBJ databases">
        <title>Niastella vici sp. nov., isolated from farmland soil.</title>
        <authorList>
            <person name="Chen L."/>
            <person name="Wang D."/>
            <person name="Yang S."/>
            <person name="Wang G."/>
        </authorList>
    </citation>
    <scope>NUCLEOTIDE SEQUENCE [LARGE SCALE GENOMIC DNA]</scope>
    <source>
        <strain evidence="2 3">DJ57</strain>
    </source>
</reference>